<dbReference type="AlphaFoldDB" id="A0AAE3G7T4"/>
<dbReference type="Proteomes" id="UP001205843">
    <property type="component" value="Unassembled WGS sequence"/>
</dbReference>
<dbReference type="EMBL" id="JALJXV010000013">
    <property type="protein sequence ID" value="MCP1677042.1"/>
    <property type="molecule type" value="Genomic_DNA"/>
</dbReference>
<evidence type="ECO:0000313" key="1">
    <source>
        <dbReference type="EMBL" id="MCP1677042.1"/>
    </source>
</evidence>
<proteinExistence type="predicted"/>
<reference evidence="1" key="1">
    <citation type="submission" date="2022-03" db="EMBL/GenBank/DDBJ databases">
        <title>Genomic Encyclopedia of Type Strains, Phase III (KMG-III): the genomes of soil and plant-associated and newly described type strains.</title>
        <authorList>
            <person name="Whitman W."/>
        </authorList>
    </citation>
    <scope>NUCLEOTIDE SEQUENCE</scope>
    <source>
        <strain evidence="1">ANL 6-2</strain>
    </source>
</reference>
<name>A0AAE3G7T4_9GAMM</name>
<accession>A0AAE3G7T4</accession>
<comment type="caution">
    <text evidence="1">The sequence shown here is derived from an EMBL/GenBank/DDBJ whole genome shotgun (WGS) entry which is preliminary data.</text>
</comment>
<gene>
    <name evidence="1" type="ORF">J2T57_004216</name>
</gene>
<sequence>MLGQIDRFEVTRVHGMNALWSLSDAYQAWIEYDKWKAKSDAESWDEKCKTADSTGTRVWALESAIFSKLTQTIVLYQASMEAILSNAFASSGTVADAVDGNGFKRDWEAALHAVGESTQEFMKYESDFYKEMRIPLTHLHPNSDDKLNKIRTIDFRRVYTGVRYGWWAHIRLLRGSGLGTGELCANWEYICSGVRLPPDLYPESYP</sequence>
<evidence type="ECO:0000313" key="2">
    <source>
        <dbReference type="Proteomes" id="UP001205843"/>
    </source>
</evidence>
<keyword evidence="2" id="KW-1185">Reference proteome</keyword>
<protein>
    <submittedName>
        <fullName evidence="1">Uncharacterized protein</fullName>
    </submittedName>
</protein>
<organism evidence="1 2">
    <name type="scientific">Natronocella acetinitrilica</name>
    <dbReference type="NCBI Taxonomy" id="414046"/>
    <lineage>
        <taxon>Bacteria</taxon>
        <taxon>Pseudomonadati</taxon>
        <taxon>Pseudomonadota</taxon>
        <taxon>Gammaproteobacteria</taxon>
        <taxon>Chromatiales</taxon>
        <taxon>Ectothiorhodospiraceae</taxon>
        <taxon>Natronocella</taxon>
    </lineage>
</organism>
<dbReference type="RefSeq" id="WP_253484965.1">
    <property type="nucleotide sequence ID" value="NZ_JALJXV010000013.1"/>
</dbReference>